<dbReference type="InterPro" id="IPR015655">
    <property type="entry name" value="PP2C"/>
</dbReference>
<dbReference type="SMART" id="SM00331">
    <property type="entry name" value="PP2C_SIG"/>
    <property type="match status" value="1"/>
</dbReference>
<dbReference type="AlphaFoldDB" id="A0A933S9U8"/>
<feature type="domain" description="PPM-type phosphatase" evidence="2">
    <location>
        <begin position="9"/>
        <end position="254"/>
    </location>
</feature>
<dbReference type="PANTHER" id="PTHR47992">
    <property type="entry name" value="PROTEIN PHOSPHATASE"/>
    <property type="match status" value="1"/>
</dbReference>
<dbReference type="PROSITE" id="PS51746">
    <property type="entry name" value="PPM_2"/>
    <property type="match status" value="1"/>
</dbReference>
<sequence length="579" mass="60287">MMIKIEAEGLQLATLTDVGRKRSGNEDSHAVWVSEEPAEFARRGALLVVADGMGGANAGEVASRLAADTVIETYRADTSGDPARALQVAIETANSRVHSQSVANHDQRGMGTTCTAVVVRGDKVWIGHVGDSRAYLVREGETHRLTSDHSLVAELVERGHLTEQEARHDPRRNVVTRSVGALADVQVDAGPIDEPLRPGDRIVICSDGLHGQVSDSEIAMLAGDQEPDEACQSLIDLANERGGPDNITVIVARIPGVAGAVRHDAESAATTTLVLEPEHVHAAEAPKKAPAKSAAPVGGSPMLPKLLLALVVLVALVAVIATQVFKRVGGASDTAATPDSGIAGESVMPVEPPASAAAPAQDAPQEEDAPAVADATPATPAAPVRSAQPAPDKPAVPPAKTPASKPFGKTVPVPVAAPVAAKEPAVEEPKVETVVLIVTRPFQPAMFQVDGQLHSQDVGSVTLRDLSPGSHSAHVEDSRGRGVTMTFNVGDAPSKELVALLPGFDKVGDLDVVLNGAESARLYIDGAQYPRMAPCVVRGLAPGPHKIRAFNPKTRRTSDVTDAEVRAGGTTRVEIVFPQ</sequence>
<dbReference type="SUPFAM" id="SSF81606">
    <property type="entry name" value="PP2C-like"/>
    <property type="match status" value="1"/>
</dbReference>
<feature type="compositionally biased region" description="Pro residues" evidence="1">
    <location>
        <begin position="391"/>
        <end position="400"/>
    </location>
</feature>
<dbReference type="InterPro" id="IPR001932">
    <property type="entry name" value="PPM-type_phosphatase-like_dom"/>
</dbReference>
<name>A0A933S9U8_UNCEI</name>
<dbReference type="Pfam" id="PF13672">
    <property type="entry name" value="PP2C_2"/>
    <property type="match status" value="1"/>
</dbReference>
<dbReference type="NCBIfam" id="NF033484">
    <property type="entry name" value="Stp1_PP2C_phos"/>
    <property type="match status" value="1"/>
</dbReference>
<organism evidence="3 4">
    <name type="scientific">Eiseniibacteriota bacterium</name>
    <dbReference type="NCBI Taxonomy" id="2212470"/>
    <lineage>
        <taxon>Bacteria</taxon>
        <taxon>Candidatus Eiseniibacteriota</taxon>
    </lineage>
</organism>
<feature type="compositionally biased region" description="Low complexity" evidence="1">
    <location>
        <begin position="370"/>
        <end position="390"/>
    </location>
</feature>
<dbReference type="SMART" id="SM00332">
    <property type="entry name" value="PP2Cc"/>
    <property type="match status" value="1"/>
</dbReference>
<evidence type="ECO:0000256" key="1">
    <source>
        <dbReference type="SAM" id="MobiDB-lite"/>
    </source>
</evidence>
<feature type="compositionally biased region" description="Low complexity" evidence="1">
    <location>
        <begin position="353"/>
        <end position="363"/>
    </location>
</feature>
<evidence type="ECO:0000313" key="3">
    <source>
        <dbReference type="EMBL" id="MBI5168187.1"/>
    </source>
</evidence>
<dbReference type="Proteomes" id="UP000696931">
    <property type="component" value="Unassembled WGS sequence"/>
</dbReference>
<dbReference type="InterPro" id="IPR036457">
    <property type="entry name" value="PPM-type-like_dom_sf"/>
</dbReference>
<dbReference type="EMBL" id="JACRIW010000016">
    <property type="protein sequence ID" value="MBI5168187.1"/>
    <property type="molecule type" value="Genomic_DNA"/>
</dbReference>
<proteinExistence type="predicted"/>
<dbReference type="CDD" id="cd00143">
    <property type="entry name" value="PP2Cc"/>
    <property type="match status" value="1"/>
</dbReference>
<dbReference type="GO" id="GO:0004722">
    <property type="term" value="F:protein serine/threonine phosphatase activity"/>
    <property type="evidence" value="ECO:0007669"/>
    <property type="project" value="InterPro"/>
</dbReference>
<feature type="region of interest" description="Disordered" evidence="1">
    <location>
        <begin position="331"/>
        <end position="411"/>
    </location>
</feature>
<dbReference type="Gene3D" id="3.60.40.10">
    <property type="entry name" value="PPM-type phosphatase domain"/>
    <property type="match status" value="1"/>
</dbReference>
<evidence type="ECO:0000259" key="2">
    <source>
        <dbReference type="PROSITE" id="PS51746"/>
    </source>
</evidence>
<evidence type="ECO:0000313" key="4">
    <source>
        <dbReference type="Proteomes" id="UP000696931"/>
    </source>
</evidence>
<feature type="compositionally biased region" description="Low complexity" evidence="1">
    <location>
        <begin position="401"/>
        <end position="411"/>
    </location>
</feature>
<protein>
    <submittedName>
        <fullName evidence="3">Stp1/IreP family PP2C-type Ser/Thr phosphatase</fullName>
    </submittedName>
</protein>
<comment type="caution">
    <text evidence="3">The sequence shown here is derived from an EMBL/GenBank/DDBJ whole genome shotgun (WGS) entry which is preliminary data.</text>
</comment>
<gene>
    <name evidence="3" type="ORF">HZA61_01740</name>
</gene>
<reference evidence="3" key="1">
    <citation type="submission" date="2020-07" db="EMBL/GenBank/DDBJ databases">
        <title>Huge and variable diversity of episymbiotic CPR bacteria and DPANN archaea in groundwater ecosystems.</title>
        <authorList>
            <person name="He C.Y."/>
            <person name="Keren R."/>
            <person name="Whittaker M."/>
            <person name="Farag I.F."/>
            <person name="Doudna J."/>
            <person name="Cate J.H.D."/>
            <person name="Banfield J.F."/>
        </authorList>
    </citation>
    <scope>NUCLEOTIDE SEQUENCE</scope>
    <source>
        <strain evidence="3">NC_groundwater_1813_Pr3_B-0.1um_71_17</strain>
    </source>
</reference>
<accession>A0A933S9U8</accession>